<organism evidence="1 2">
    <name type="scientific">Panagrolaimus sp. ES5</name>
    <dbReference type="NCBI Taxonomy" id="591445"/>
    <lineage>
        <taxon>Eukaryota</taxon>
        <taxon>Metazoa</taxon>
        <taxon>Ecdysozoa</taxon>
        <taxon>Nematoda</taxon>
        <taxon>Chromadorea</taxon>
        <taxon>Rhabditida</taxon>
        <taxon>Tylenchina</taxon>
        <taxon>Panagrolaimomorpha</taxon>
        <taxon>Panagrolaimoidea</taxon>
        <taxon>Panagrolaimidae</taxon>
        <taxon>Panagrolaimus</taxon>
    </lineage>
</organism>
<sequence>MKWLFLLLIECFVPVFQCSAPFSCAELSTTANQTSIDSSKNFTNFQFYSAKLKLFKNETAAYVKIYDVVGYDSTWGNITGYCYLGATQMCVFNVSNNYVFTLDKFERSVSIDGRFFNLEIGFFSTYVDEESICQGDGMIYTPEYPCISDINNTTTCCTSFAPTTEVVGNFPRCIYFKSRSTVHNPIDFSIVATTSMNYFLIDYDIFLRGNYSLANIVRYNVNGRQCESNFENGLNCTFYLPRGDIKYFLSTELLMSDIYLYFQIPSVPMFLIRNSQTLMKEGIPYTKENNCQYFSVRDNYQQMPASVEVCCKNFE</sequence>
<evidence type="ECO:0000313" key="2">
    <source>
        <dbReference type="WBParaSite" id="ES5_v2.g15097.t1"/>
    </source>
</evidence>
<name>A0AC34FD84_9BILA</name>
<reference evidence="2" key="1">
    <citation type="submission" date="2022-11" db="UniProtKB">
        <authorList>
            <consortium name="WormBaseParasite"/>
        </authorList>
    </citation>
    <scope>IDENTIFICATION</scope>
</reference>
<accession>A0AC34FD84</accession>
<dbReference type="WBParaSite" id="ES5_v2.g15097.t1">
    <property type="protein sequence ID" value="ES5_v2.g15097.t1"/>
    <property type="gene ID" value="ES5_v2.g15097"/>
</dbReference>
<protein>
    <submittedName>
        <fullName evidence="2">Uncharacterized protein</fullName>
    </submittedName>
</protein>
<dbReference type="Proteomes" id="UP000887579">
    <property type="component" value="Unplaced"/>
</dbReference>
<proteinExistence type="predicted"/>
<evidence type="ECO:0000313" key="1">
    <source>
        <dbReference type="Proteomes" id="UP000887579"/>
    </source>
</evidence>